<evidence type="ECO:0000256" key="1">
    <source>
        <dbReference type="SAM" id="MobiDB-lite"/>
    </source>
</evidence>
<protein>
    <submittedName>
        <fullName evidence="2">Uncharacterized protein</fullName>
    </submittedName>
</protein>
<feature type="compositionally biased region" description="Polar residues" evidence="1">
    <location>
        <begin position="1"/>
        <end position="11"/>
    </location>
</feature>
<dbReference type="EMBL" id="KL250858">
    <property type="protein sequence ID" value="KGB37221.1"/>
    <property type="molecule type" value="Genomic_DNA"/>
</dbReference>
<evidence type="ECO:0000313" key="2">
    <source>
        <dbReference type="EMBL" id="KGB37221.1"/>
    </source>
</evidence>
<feature type="non-terminal residue" evidence="2">
    <location>
        <position position="1"/>
    </location>
</feature>
<organism evidence="2">
    <name type="scientific">Schistosoma haematobium</name>
    <name type="common">Blood fluke</name>
    <dbReference type="NCBI Taxonomy" id="6185"/>
    <lineage>
        <taxon>Eukaryota</taxon>
        <taxon>Metazoa</taxon>
        <taxon>Spiralia</taxon>
        <taxon>Lophotrochozoa</taxon>
        <taxon>Platyhelminthes</taxon>
        <taxon>Trematoda</taxon>
        <taxon>Digenea</taxon>
        <taxon>Strigeidida</taxon>
        <taxon>Schistosomatoidea</taxon>
        <taxon>Schistosomatidae</taxon>
        <taxon>Schistosoma</taxon>
    </lineage>
</organism>
<sequence length="128" mass="13166">RLGSARRNNLVSSTASTSGSASTGNLTNWNFCGASSLSTGLSNSATNHPVTVSHVIFPPAPSRLSYTASALPLSNVPSTTNFALGPFTPTSSATASNPFRKLSTSPSSNPFGHGIFSLRRGSDTKCCE</sequence>
<accession>A0A095AS74</accession>
<gene>
    <name evidence="2" type="ORF">MS3_05554</name>
</gene>
<feature type="non-terminal residue" evidence="2">
    <location>
        <position position="128"/>
    </location>
</feature>
<feature type="compositionally biased region" description="Low complexity" evidence="1">
    <location>
        <begin position="12"/>
        <end position="22"/>
    </location>
</feature>
<name>A0A095AS74_SCHHA</name>
<proteinExistence type="predicted"/>
<feature type="region of interest" description="Disordered" evidence="1">
    <location>
        <begin position="1"/>
        <end position="22"/>
    </location>
</feature>
<reference evidence="2" key="1">
    <citation type="journal article" date="2012" name="Nat. Genet.">
        <title>Whole-genome sequence of Schistosoma haematobium.</title>
        <authorList>
            <person name="Young N.D."/>
            <person name="Jex A.R."/>
            <person name="Li B."/>
            <person name="Liu S."/>
            <person name="Yang L."/>
            <person name="Xiong Z."/>
            <person name="Li Y."/>
            <person name="Cantacessi C."/>
            <person name="Hall R.S."/>
            <person name="Xu X."/>
            <person name="Chen F."/>
            <person name="Wu X."/>
            <person name="Zerlotini A."/>
            <person name="Oliveira G."/>
            <person name="Hofmann A."/>
            <person name="Zhang G."/>
            <person name="Fang X."/>
            <person name="Kang Y."/>
            <person name="Campbell B.E."/>
            <person name="Loukas A."/>
            <person name="Ranganathan S."/>
            <person name="Rollinson D."/>
            <person name="Rinaldi G."/>
            <person name="Brindley P.J."/>
            <person name="Yang H."/>
            <person name="Wang J."/>
            <person name="Wang J."/>
            <person name="Gasser R.B."/>
        </authorList>
    </citation>
    <scope>NUCLEOTIDE SEQUENCE [LARGE SCALE GENOMIC DNA]</scope>
</reference>
<dbReference type="AlphaFoldDB" id="A0A095AS74"/>